<proteinExistence type="predicted"/>
<accession>A0A328BQB7</accession>
<keyword evidence="2" id="KW-1185">Reference proteome</keyword>
<reference evidence="2" key="1">
    <citation type="submission" date="2018-05" db="EMBL/GenBank/DDBJ databases">
        <authorList>
            <person name="Nie L."/>
        </authorList>
    </citation>
    <scope>NUCLEOTIDE SEQUENCE [LARGE SCALE GENOMIC DNA]</scope>
    <source>
        <strain evidence="2">NL</strain>
    </source>
</reference>
<organism evidence="1 2">
    <name type="scientific">Hymenobacter edaphi</name>
    <dbReference type="NCBI Taxonomy" id="2211146"/>
    <lineage>
        <taxon>Bacteria</taxon>
        <taxon>Pseudomonadati</taxon>
        <taxon>Bacteroidota</taxon>
        <taxon>Cytophagia</taxon>
        <taxon>Cytophagales</taxon>
        <taxon>Hymenobacteraceae</taxon>
        <taxon>Hymenobacter</taxon>
    </lineage>
</organism>
<gene>
    <name evidence="1" type="ORF">DLM85_09170</name>
</gene>
<dbReference type="Proteomes" id="UP000248553">
    <property type="component" value="Unassembled WGS sequence"/>
</dbReference>
<name>A0A328BQB7_9BACT</name>
<sequence length="383" mass="42641">MSAPRILSFLQLAARPGWRAAGLALLLVALPGLGRQGRPAPPPLALQPVPAAITPTQFYVAAVLDERTERRAVAYLLPPPGRPGLPPPPPEAVDLPGGGLAAIRQFVARSVPHRPGLRPVTIRLRECRLQESPGAPGWASGKLALALSFEWQRHGRTIALTTYSGAARYQRPLLSPYAAAEPALRQALVAALQYFDGWMNREAAANAKLAWRLQVHPSNYPFQPDADTLYYSPARPLTYDDFLAVPRPRNGAVGAVFPSFAYTAQAQARDGVLHLHLQTKVFVVRTSSWLLPSARHPYSLNHEQRHFDLVQLIAERFKRKVTPDSLTLDNFDARMQFQFLQSWRAMNQLQDQYDAETNHGQNQAAQQRWNARIEAELRQYGVK</sequence>
<comment type="caution">
    <text evidence="1">The sequence shown here is derived from an EMBL/GenBank/DDBJ whole genome shotgun (WGS) entry which is preliminary data.</text>
</comment>
<evidence type="ECO:0000313" key="2">
    <source>
        <dbReference type="Proteomes" id="UP000248553"/>
    </source>
</evidence>
<protein>
    <recommendedName>
        <fullName evidence="3">DUF922 domain-containing protein</fullName>
    </recommendedName>
</protein>
<dbReference type="EMBL" id="QHKM01000002">
    <property type="protein sequence ID" value="RAK68196.1"/>
    <property type="molecule type" value="Genomic_DNA"/>
</dbReference>
<dbReference type="AlphaFoldDB" id="A0A328BQB7"/>
<evidence type="ECO:0000313" key="1">
    <source>
        <dbReference type="EMBL" id="RAK68196.1"/>
    </source>
</evidence>
<dbReference type="RefSeq" id="WP_111477809.1">
    <property type="nucleotide sequence ID" value="NZ_QHKM01000002.1"/>
</dbReference>
<evidence type="ECO:0008006" key="3">
    <source>
        <dbReference type="Google" id="ProtNLM"/>
    </source>
</evidence>